<dbReference type="Pfam" id="PF07670">
    <property type="entry name" value="Gate"/>
    <property type="match status" value="1"/>
</dbReference>
<dbReference type="RefSeq" id="WP_100306562.1">
    <property type="nucleotide sequence ID" value="NZ_PGET01000001.1"/>
</dbReference>
<comment type="caution">
    <text evidence="3">The sequence shown here is derived from an EMBL/GenBank/DDBJ whole genome shotgun (WGS) entry which is preliminary data.</text>
</comment>
<evidence type="ECO:0000259" key="2">
    <source>
        <dbReference type="Pfam" id="PF07670"/>
    </source>
</evidence>
<keyword evidence="1" id="KW-0472">Membrane</keyword>
<sequence length="208" mass="22695">MLNYLWAFMMLVGVLWGAFHGNLNGVTDGALTSAKDAVMLCITMLGIMSFWSGIMEVGRKSGLIERMSQKMSPILRFLFPRIPVEHPSLEYISTNIIANILGLGWAATPAGLKAMESLKELEEKRRKGEVTGKYVAKAFPEGTANNEMCTFLIINISSLQLIPVNMIAYRSQYGSPNPMAVVGPALLATLISTIVGVTYCKLMDAGKN</sequence>
<feature type="transmembrane region" description="Helical" evidence="1">
    <location>
        <begin position="181"/>
        <end position="200"/>
    </location>
</feature>
<reference evidence="3 4" key="1">
    <citation type="submission" date="2017-11" db="EMBL/GenBank/DDBJ databases">
        <title>Understudied soil microbes with underappreciated capabilities: Untangling the Clostridium saccharolyticum group.</title>
        <authorList>
            <person name="Leschine S."/>
        </authorList>
    </citation>
    <scope>NUCLEOTIDE SEQUENCE [LARGE SCALE GENOMIC DNA]</scope>
    <source>
        <strain evidence="3 4">18A</strain>
    </source>
</reference>
<evidence type="ECO:0000256" key="1">
    <source>
        <dbReference type="SAM" id="Phobius"/>
    </source>
</evidence>
<keyword evidence="1" id="KW-0812">Transmembrane</keyword>
<feature type="domain" description="Nucleoside transporter/FeoB GTPase Gate" evidence="2">
    <location>
        <begin position="42"/>
        <end position="137"/>
    </location>
</feature>
<dbReference type="AlphaFoldDB" id="A0A2M8ZA06"/>
<evidence type="ECO:0000313" key="3">
    <source>
        <dbReference type="EMBL" id="PJJ30288.1"/>
    </source>
</evidence>
<gene>
    <name evidence="3" type="ORF">H171_3877</name>
</gene>
<name>A0A2M8ZA06_9FIRM</name>
<evidence type="ECO:0000313" key="4">
    <source>
        <dbReference type="Proteomes" id="UP000231092"/>
    </source>
</evidence>
<feature type="transmembrane region" description="Helical" evidence="1">
    <location>
        <begin position="149"/>
        <end position="169"/>
    </location>
</feature>
<keyword evidence="1" id="KW-1133">Transmembrane helix</keyword>
<dbReference type="EMBL" id="PGET01000001">
    <property type="protein sequence ID" value="PJJ30288.1"/>
    <property type="molecule type" value="Genomic_DNA"/>
</dbReference>
<protein>
    <submittedName>
        <fullName evidence="3">Spore maturation protein A</fullName>
    </submittedName>
</protein>
<feature type="transmembrane region" description="Helical" evidence="1">
    <location>
        <begin position="37"/>
        <end position="58"/>
    </location>
</feature>
<proteinExistence type="predicted"/>
<organism evidence="3 4">
    <name type="scientific">[Clostridium] celerecrescens 18A</name>
    <dbReference type="NCBI Taxonomy" id="1286362"/>
    <lineage>
        <taxon>Bacteria</taxon>
        <taxon>Bacillati</taxon>
        <taxon>Bacillota</taxon>
        <taxon>Clostridia</taxon>
        <taxon>Lachnospirales</taxon>
        <taxon>Lachnospiraceae</taxon>
        <taxon>Lacrimispora</taxon>
    </lineage>
</organism>
<dbReference type="Proteomes" id="UP000231092">
    <property type="component" value="Unassembled WGS sequence"/>
</dbReference>
<dbReference type="OrthoDB" id="9782481at2"/>
<accession>A0A2M8ZA06</accession>
<dbReference type="InterPro" id="IPR011642">
    <property type="entry name" value="Gate_dom"/>
</dbReference>